<reference evidence="1 2" key="1">
    <citation type="submission" date="2021-06" db="EMBL/GenBank/DDBJ databases">
        <title>Caerostris extrusa draft genome.</title>
        <authorList>
            <person name="Kono N."/>
            <person name="Arakawa K."/>
        </authorList>
    </citation>
    <scope>NUCLEOTIDE SEQUENCE [LARGE SCALE GENOMIC DNA]</scope>
</reference>
<dbReference type="Proteomes" id="UP001054945">
    <property type="component" value="Unassembled WGS sequence"/>
</dbReference>
<sequence length="95" mass="11240">MLKNWISVNIKNQPPNFHLRSRYSCVHIVFSYLIGGSRSSDPWRPDAFNSSGFGELWEMLRTVWHRTYKNKCSLGSHFKACHMPYRLQGNRDLCY</sequence>
<organism evidence="1 2">
    <name type="scientific">Caerostris extrusa</name>
    <name type="common">Bark spider</name>
    <name type="synonym">Caerostris bankana</name>
    <dbReference type="NCBI Taxonomy" id="172846"/>
    <lineage>
        <taxon>Eukaryota</taxon>
        <taxon>Metazoa</taxon>
        <taxon>Ecdysozoa</taxon>
        <taxon>Arthropoda</taxon>
        <taxon>Chelicerata</taxon>
        <taxon>Arachnida</taxon>
        <taxon>Araneae</taxon>
        <taxon>Araneomorphae</taxon>
        <taxon>Entelegynae</taxon>
        <taxon>Araneoidea</taxon>
        <taxon>Araneidae</taxon>
        <taxon>Caerostris</taxon>
    </lineage>
</organism>
<name>A0AAV4MYZ3_CAEEX</name>
<gene>
    <name evidence="1" type="ORF">CEXT_598881</name>
</gene>
<protein>
    <submittedName>
        <fullName evidence="1">Uncharacterized protein</fullName>
    </submittedName>
</protein>
<evidence type="ECO:0000313" key="1">
    <source>
        <dbReference type="EMBL" id="GIX77593.1"/>
    </source>
</evidence>
<keyword evidence="2" id="KW-1185">Reference proteome</keyword>
<comment type="caution">
    <text evidence="1">The sequence shown here is derived from an EMBL/GenBank/DDBJ whole genome shotgun (WGS) entry which is preliminary data.</text>
</comment>
<accession>A0AAV4MYZ3</accession>
<dbReference type="AlphaFoldDB" id="A0AAV4MYZ3"/>
<evidence type="ECO:0000313" key="2">
    <source>
        <dbReference type="Proteomes" id="UP001054945"/>
    </source>
</evidence>
<proteinExistence type="predicted"/>
<dbReference type="EMBL" id="BPLR01002770">
    <property type="protein sequence ID" value="GIX77593.1"/>
    <property type="molecule type" value="Genomic_DNA"/>
</dbReference>